<dbReference type="Gene3D" id="3.30.200.20">
    <property type="entry name" value="Phosphorylase Kinase, domain 1"/>
    <property type="match status" value="1"/>
</dbReference>
<keyword evidence="1" id="KW-0723">Serine/threonine-protein kinase</keyword>
<evidence type="ECO:0000313" key="9">
    <source>
        <dbReference type="EMBL" id="KAL3805280.1"/>
    </source>
</evidence>
<evidence type="ECO:0000256" key="3">
    <source>
        <dbReference type="ARBA" id="ARBA00022741"/>
    </source>
</evidence>
<keyword evidence="10" id="KW-1185">Reference proteome</keyword>
<feature type="region of interest" description="Disordered" evidence="7">
    <location>
        <begin position="986"/>
        <end position="1012"/>
    </location>
</feature>
<protein>
    <recommendedName>
        <fullName evidence="8">Protein kinase domain-containing protein</fullName>
    </recommendedName>
</protein>
<name>A0ABD3QYB8_9STRA</name>
<feature type="domain" description="Protein kinase" evidence="8">
    <location>
        <begin position="521"/>
        <end position="938"/>
    </location>
</feature>
<evidence type="ECO:0000256" key="4">
    <source>
        <dbReference type="ARBA" id="ARBA00022777"/>
    </source>
</evidence>
<evidence type="ECO:0000256" key="1">
    <source>
        <dbReference type="ARBA" id="ARBA00022527"/>
    </source>
</evidence>
<evidence type="ECO:0000259" key="8">
    <source>
        <dbReference type="PROSITE" id="PS50011"/>
    </source>
</evidence>
<keyword evidence="4" id="KW-0418">Kinase</keyword>
<evidence type="ECO:0000256" key="7">
    <source>
        <dbReference type="SAM" id="MobiDB-lite"/>
    </source>
</evidence>
<feature type="region of interest" description="Disordered" evidence="7">
    <location>
        <begin position="42"/>
        <end position="73"/>
    </location>
</feature>
<comment type="caution">
    <text evidence="9">The sequence shown here is derived from an EMBL/GenBank/DDBJ whole genome shotgun (WGS) entry which is preliminary data.</text>
</comment>
<feature type="compositionally biased region" description="Low complexity" evidence="7">
    <location>
        <begin position="42"/>
        <end position="62"/>
    </location>
</feature>
<feature type="compositionally biased region" description="Basic and acidic residues" evidence="7">
    <location>
        <begin position="1406"/>
        <end position="1415"/>
    </location>
</feature>
<dbReference type="PROSITE" id="PS50011">
    <property type="entry name" value="PROTEIN_KINASE_DOM"/>
    <property type="match status" value="1"/>
</dbReference>
<reference evidence="9 10" key="1">
    <citation type="journal article" date="2020" name="G3 (Bethesda)">
        <title>Improved Reference Genome for Cyclotella cryptica CCMP332, a Model for Cell Wall Morphogenesis, Salinity Adaptation, and Lipid Production in Diatoms (Bacillariophyta).</title>
        <authorList>
            <person name="Roberts W.R."/>
            <person name="Downey K.M."/>
            <person name="Ruck E.C."/>
            <person name="Traller J.C."/>
            <person name="Alverson A.J."/>
        </authorList>
    </citation>
    <scope>NUCLEOTIDE SEQUENCE [LARGE SCALE GENOMIC DNA]</scope>
    <source>
        <strain evidence="9 10">CCMP332</strain>
    </source>
</reference>
<dbReference type="Gene3D" id="1.10.510.10">
    <property type="entry name" value="Transferase(Phosphotransferase) domain 1"/>
    <property type="match status" value="1"/>
</dbReference>
<evidence type="ECO:0000256" key="5">
    <source>
        <dbReference type="ARBA" id="ARBA00022840"/>
    </source>
</evidence>
<dbReference type="PROSITE" id="PS00107">
    <property type="entry name" value="PROTEIN_KINASE_ATP"/>
    <property type="match status" value="1"/>
</dbReference>
<dbReference type="EMBL" id="JABMIG020000003">
    <property type="protein sequence ID" value="KAL3805280.1"/>
    <property type="molecule type" value="Genomic_DNA"/>
</dbReference>
<dbReference type="InterPro" id="IPR011009">
    <property type="entry name" value="Kinase-like_dom_sf"/>
</dbReference>
<feature type="compositionally biased region" description="Low complexity" evidence="7">
    <location>
        <begin position="153"/>
        <end position="163"/>
    </location>
</feature>
<sequence>MTNQSDASKNEFGYEGSEYLPPLNFGQQLQFQQALQSIQTGQNLHQQQLQPHQNLQQSQFPQGEQSFNHLDESNPSLIYDRTIKVAKTNYADRGTHGVAALPFHGGQGLPPPQSVQMQLQLQQRIQQQQQTLQNMQNQLNLNSMMPPPNVMLPQQPQQQQQQQGVPYPSLVPGSLGSQQFFRSLVNDVESGNASSSTSAAGLIEALNAQLNAAGGQSNATVGTAAANANNMGNFNDGGNRLVENLIVAAAAGVPQLGHLGSTPNLSNLGSMPTLSNLASIANNANVTNGAGWNSAEHPSTTNQINADTIAPGDVRYGKKRISPSVPLHPSQLQLPHHGGGLLVSGATGYTLPNSNKGMKSVAEEEESGANNNGIHQQNPQNSALYNSTMNALNSYIETMGGVATGASVGQMPPQSQLPPVEQGGGYQMQAQHLTQPALGLDPIAVAQVAQALQNVERVGDALTNPSEPAANSGLDNSEGNLIVRRGDVFKIPKKNIHYHPPSSKMDRKPPASKDADEILEYTALSLLGQGTFAQVFHCIEKKTGRSVAIKIVKNKPAYTRQAAVEIDVFRKLNADDADGDDLDSSANDDGTSSPATKSESSSVHSSNSTGSKVNASDCIIRLMYYFMHCSHLCLVFEMLGPNLYELLKKRQFRGLPIGAVRTLIRQATEGIKLLGRKKVVHCDLKPENILMVRADAVESIIAENAKKSVDTADRNGPPTVASDEEQWIKLIDFGSACFEGQTAHTYIQSRFYRSPEVLIGLPYDSAIDMWSLGCVAAELFLGLPILPGVHEHDQLGRILEMIGDLPEWMLERGTKCSKFFKVVTKRRSAKSNNMSLSGKPDGSPSRTTWEFKSRHEYINSLTEEEKQSKGGLAKLEQQPTNRYFKKKRLEDIVMHHGVCTTKKEKEQLGLFVHFLKGVLDPDPWKRWTAKQASMHPFLTGSNLYRSKLGEVGADGTRLGAKPYDIHWVPPWDASICRRKLLVVQKTKDKSRRNSLHGSRSQMQQSVPEETAAQNQALPGESLGMFGTPMRSIKKLNQQSPAVSLSSAQVTAMADAMSLNRLPTSQTSSPPQSLEALINAQLSNVYPYPSNLSASLGANLGMGLPINYQPLADANLVGRRFSENMHPSQVTAQQNLQSVTGFQDLAFLPHPPQQPTFMGAQSFSGAYYDGMPSHYPHVEGELGYALQRPGVFPISGNDAVAILQRQSSNPSLAFLAQQNAMLSSSLNNVSSTPRSTAQSSGSMSFQSPGDLLQSLGLHDQGSYDHSYSQFQTGANAATSLLAQQLAEYSEPDRHQQNISTLNSNILQLARQQSDLSNTSGMYGSAGPQMYGSYHGMTNYAALTGPMSLSSLPPMHSASLGNYGSNLPDQQQQQYLAQLNSQLMNMQYGTQNQTSLQNQGEQNGASDLDLKYRHGIE</sequence>
<dbReference type="GO" id="GO:0004674">
    <property type="term" value="F:protein serine/threonine kinase activity"/>
    <property type="evidence" value="ECO:0007669"/>
    <property type="project" value="UniProtKB-KW"/>
</dbReference>
<feature type="compositionally biased region" description="Polar residues" evidence="7">
    <location>
        <begin position="995"/>
        <end position="1012"/>
    </location>
</feature>
<feature type="compositionally biased region" description="Polar residues" evidence="7">
    <location>
        <begin position="1225"/>
        <end position="1246"/>
    </location>
</feature>
<dbReference type="SUPFAM" id="SSF56112">
    <property type="entry name" value="Protein kinase-like (PK-like)"/>
    <property type="match status" value="1"/>
</dbReference>
<evidence type="ECO:0000313" key="10">
    <source>
        <dbReference type="Proteomes" id="UP001516023"/>
    </source>
</evidence>
<keyword evidence="3 6" id="KW-0547">Nucleotide-binding</keyword>
<feature type="compositionally biased region" description="Polar residues" evidence="7">
    <location>
        <begin position="63"/>
        <end position="73"/>
    </location>
</feature>
<feature type="binding site" evidence="6">
    <location>
        <position position="550"/>
    </location>
    <ligand>
        <name>ATP</name>
        <dbReference type="ChEBI" id="CHEBI:30616"/>
    </ligand>
</feature>
<dbReference type="Pfam" id="PF00069">
    <property type="entry name" value="Pkinase"/>
    <property type="match status" value="1"/>
</dbReference>
<feature type="compositionally biased region" description="Polar residues" evidence="7">
    <location>
        <begin position="368"/>
        <end position="379"/>
    </location>
</feature>
<dbReference type="InterPro" id="IPR017441">
    <property type="entry name" value="Protein_kinase_ATP_BS"/>
</dbReference>
<keyword evidence="2" id="KW-0808">Transferase</keyword>
<feature type="region of interest" description="Disordered" evidence="7">
    <location>
        <begin position="579"/>
        <end position="612"/>
    </location>
</feature>
<feature type="region of interest" description="Disordered" evidence="7">
    <location>
        <begin position="1392"/>
        <end position="1415"/>
    </location>
</feature>
<feature type="compositionally biased region" description="Low complexity" evidence="7">
    <location>
        <begin position="584"/>
        <end position="611"/>
    </location>
</feature>
<feature type="compositionally biased region" description="Polar residues" evidence="7">
    <location>
        <begin position="1392"/>
        <end position="1403"/>
    </location>
</feature>
<dbReference type="Proteomes" id="UP001516023">
    <property type="component" value="Unassembled WGS sequence"/>
</dbReference>
<feature type="region of interest" description="Disordered" evidence="7">
    <location>
        <begin position="144"/>
        <end position="166"/>
    </location>
</feature>
<dbReference type="SMART" id="SM00220">
    <property type="entry name" value="S_TKc"/>
    <property type="match status" value="1"/>
</dbReference>
<evidence type="ECO:0000256" key="6">
    <source>
        <dbReference type="PROSITE-ProRule" id="PRU10141"/>
    </source>
</evidence>
<proteinExistence type="predicted"/>
<evidence type="ECO:0000256" key="2">
    <source>
        <dbReference type="ARBA" id="ARBA00022679"/>
    </source>
</evidence>
<accession>A0ABD3QYB8</accession>
<dbReference type="PANTHER" id="PTHR24058">
    <property type="entry name" value="DUAL SPECIFICITY PROTEIN KINASE"/>
    <property type="match status" value="1"/>
</dbReference>
<gene>
    <name evidence="9" type="ORF">HJC23_008987</name>
</gene>
<keyword evidence="5 6" id="KW-0067">ATP-binding</keyword>
<dbReference type="PROSITE" id="PS00108">
    <property type="entry name" value="PROTEIN_KINASE_ST"/>
    <property type="match status" value="1"/>
</dbReference>
<dbReference type="GO" id="GO:0005524">
    <property type="term" value="F:ATP binding"/>
    <property type="evidence" value="ECO:0007669"/>
    <property type="project" value="UniProtKB-UniRule"/>
</dbReference>
<dbReference type="InterPro" id="IPR050494">
    <property type="entry name" value="Ser_Thr_dual-spec_kinase"/>
</dbReference>
<dbReference type="InterPro" id="IPR008271">
    <property type="entry name" value="Ser/Thr_kinase_AS"/>
</dbReference>
<feature type="region of interest" description="Disordered" evidence="7">
    <location>
        <begin position="1225"/>
        <end position="1256"/>
    </location>
</feature>
<dbReference type="InterPro" id="IPR000719">
    <property type="entry name" value="Prot_kinase_dom"/>
</dbReference>
<organism evidence="9 10">
    <name type="scientific">Cyclotella cryptica</name>
    <dbReference type="NCBI Taxonomy" id="29204"/>
    <lineage>
        <taxon>Eukaryota</taxon>
        <taxon>Sar</taxon>
        <taxon>Stramenopiles</taxon>
        <taxon>Ochrophyta</taxon>
        <taxon>Bacillariophyta</taxon>
        <taxon>Coscinodiscophyceae</taxon>
        <taxon>Thalassiosirophycidae</taxon>
        <taxon>Stephanodiscales</taxon>
        <taxon>Stephanodiscaceae</taxon>
        <taxon>Cyclotella</taxon>
    </lineage>
</organism>
<dbReference type="PANTHER" id="PTHR24058:SF17">
    <property type="entry name" value="HOMEODOMAIN INTERACTING PROTEIN KINASE, ISOFORM D"/>
    <property type="match status" value="1"/>
</dbReference>
<feature type="region of interest" description="Disordered" evidence="7">
    <location>
        <begin position="353"/>
        <end position="379"/>
    </location>
</feature>